<sequence>MSHHGSQSLPANYVDKLFTLTGSGGFVRNPSTESESLLTGAAQTTGGCQELEDLLDMNGIEARVVLIESTCGDLIEVLGSIYEMDLEFWAQHFLLKENECWLWPEAQQHKPFFSVRWSHAIAMRTESLDTPSWHHHQESPLCCGYHGPSREFSFQAAENDSKVIPETLDRCVSVYFYKHATTHFERTGPRPHQSEGLDSERRWSLDYLWDSLIHHADNATSMHPHMVVGSIFDWFQQDYIILVSKTKVLVEGIRKQMRDPTKLHDSIQSRSWESTLATLSKSNVAHRHAISTFLMAFSILDRHPYYSKLEFPQGPSIKLVDTENITFSAEASLREAKIMKKLTELVFIFIPLSLSTSIFGMEMQEFKDGIPLYYWVITAVCLLLASCAVRWLVRSRPWKAVQTAWINKATTLYPEYRGNEASIPTSRYVVALLYYLHQLELSIFDFLEKTSAPHSISDWDDMRQCVPNALMVTIPTIPVPIVWTRNSISLDAKIAWTILMAVSCAYVCAWLHLAWQSSYDDHVSRTAKAYILTVFPVILGVLAPVAFTLAWALPTLSHQGRVGWTAVGSILVGAALGLLSIRQTLRFTTQLDAPYAKFASD</sequence>
<keyword evidence="2 5" id="KW-0812">Transmembrane</keyword>
<feature type="transmembrane region" description="Helical" evidence="5">
    <location>
        <begin position="495"/>
        <end position="515"/>
    </location>
</feature>
<comment type="caution">
    <text evidence="6">The sequence shown here is derived from an EMBL/GenBank/DDBJ whole genome shotgun (WGS) entry which is preliminary data.</text>
</comment>
<feature type="transmembrane region" description="Helical" evidence="5">
    <location>
        <begin position="527"/>
        <end position="550"/>
    </location>
</feature>
<keyword evidence="3 5" id="KW-1133">Transmembrane helix</keyword>
<evidence type="ECO:0000313" key="6">
    <source>
        <dbReference type="EMBL" id="KAK4226575.1"/>
    </source>
</evidence>
<gene>
    <name evidence="6" type="ORF">QBC38DRAFT_545844</name>
</gene>
<evidence type="ECO:0000256" key="3">
    <source>
        <dbReference type="ARBA" id="ARBA00022989"/>
    </source>
</evidence>
<dbReference type="EMBL" id="MU865345">
    <property type="protein sequence ID" value="KAK4226575.1"/>
    <property type="molecule type" value="Genomic_DNA"/>
</dbReference>
<evidence type="ECO:0000256" key="5">
    <source>
        <dbReference type="SAM" id="Phobius"/>
    </source>
</evidence>
<evidence type="ECO:0000256" key="2">
    <source>
        <dbReference type="ARBA" id="ARBA00022692"/>
    </source>
</evidence>
<name>A0AAN7BNE3_9PEZI</name>
<dbReference type="InterPro" id="IPR045863">
    <property type="entry name" value="CorA_TM1_TM2"/>
</dbReference>
<feature type="transmembrane region" description="Helical" evidence="5">
    <location>
        <begin position="562"/>
        <end position="581"/>
    </location>
</feature>
<dbReference type="GO" id="GO:0046873">
    <property type="term" value="F:metal ion transmembrane transporter activity"/>
    <property type="evidence" value="ECO:0007669"/>
    <property type="project" value="InterPro"/>
</dbReference>
<keyword evidence="4 5" id="KW-0472">Membrane</keyword>
<dbReference type="AlphaFoldDB" id="A0AAN7BNE3"/>
<dbReference type="SUPFAM" id="SSF144083">
    <property type="entry name" value="Magnesium transport protein CorA, transmembrane region"/>
    <property type="match status" value="1"/>
</dbReference>
<accession>A0AAN7BNE3</accession>
<dbReference type="Gene3D" id="1.20.58.340">
    <property type="entry name" value="Magnesium transport protein CorA, transmembrane region"/>
    <property type="match status" value="1"/>
</dbReference>
<dbReference type="GO" id="GO:0016020">
    <property type="term" value="C:membrane"/>
    <property type="evidence" value="ECO:0007669"/>
    <property type="project" value="UniProtKB-SubCell"/>
</dbReference>
<feature type="transmembrane region" description="Helical" evidence="5">
    <location>
        <begin position="372"/>
        <end position="393"/>
    </location>
</feature>
<dbReference type="Pfam" id="PF01544">
    <property type="entry name" value="CorA"/>
    <property type="match status" value="1"/>
</dbReference>
<organism evidence="6 7">
    <name type="scientific">Podospora fimiseda</name>
    <dbReference type="NCBI Taxonomy" id="252190"/>
    <lineage>
        <taxon>Eukaryota</taxon>
        <taxon>Fungi</taxon>
        <taxon>Dikarya</taxon>
        <taxon>Ascomycota</taxon>
        <taxon>Pezizomycotina</taxon>
        <taxon>Sordariomycetes</taxon>
        <taxon>Sordariomycetidae</taxon>
        <taxon>Sordariales</taxon>
        <taxon>Podosporaceae</taxon>
        <taxon>Podospora</taxon>
    </lineage>
</organism>
<protein>
    <submittedName>
        <fullName evidence="6">Uncharacterized protein</fullName>
    </submittedName>
</protein>
<reference evidence="6" key="1">
    <citation type="journal article" date="2023" name="Mol. Phylogenet. Evol.">
        <title>Genome-scale phylogeny and comparative genomics of the fungal order Sordariales.</title>
        <authorList>
            <person name="Hensen N."/>
            <person name="Bonometti L."/>
            <person name="Westerberg I."/>
            <person name="Brannstrom I.O."/>
            <person name="Guillou S."/>
            <person name="Cros-Aarteil S."/>
            <person name="Calhoun S."/>
            <person name="Haridas S."/>
            <person name="Kuo A."/>
            <person name="Mondo S."/>
            <person name="Pangilinan J."/>
            <person name="Riley R."/>
            <person name="LaButti K."/>
            <person name="Andreopoulos B."/>
            <person name="Lipzen A."/>
            <person name="Chen C."/>
            <person name="Yan M."/>
            <person name="Daum C."/>
            <person name="Ng V."/>
            <person name="Clum A."/>
            <person name="Steindorff A."/>
            <person name="Ohm R.A."/>
            <person name="Martin F."/>
            <person name="Silar P."/>
            <person name="Natvig D.O."/>
            <person name="Lalanne C."/>
            <person name="Gautier V."/>
            <person name="Ament-Velasquez S.L."/>
            <person name="Kruys A."/>
            <person name="Hutchinson M.I."/>
            <person name="Powell A.J."/>
            <person name="Barry K."/>
            <person name="Miller A.N."/>
            <person name="Grigoriev I.V."/>
            <person name="Debuchy R."/>
            <person name="Gladieux P."/>
            <person name="Hiltunen Thoren M."/>
            <person name="Johannesson H."/>
        </authorList>
    </citation>
    <scope>NUCLEOTIDE SEQUENCE</scope>
    <source>
        <strain evidence="6">CBS 990.96</strain>
    </source>
</reference>
<reference evidence="6" key="2">
    <citation type="submission" date="2023-05" db="EMBL/GenBank/DDBJ databases">
        <authorList>
            <consortium name="Lawrence Berkeley National Laboratory"/>
            <person name="Steindorff A."/>
            <person name="Hensen N."/>
            <person name="Bonometti L."/>
            <person name="Westerberg I."/>
            <person name="Brannstrom I.O."/>
            <person name="Guillou S."/>
            <person name="Cros-Aarteil S."/>
            <person name="Calhoun S."/>
            <person name="Haridas S."/>
            <person name="Kuo A."/>
            <person name="Mondo S."/>
            <person name="Pangilinan J."/>
            <person name="Riley R."/>
            <person name="Labutti K."/>
            <person name="Andreopoulos B."/>
            <person name="Lipzen A."/>
            <person name="Chen C."/>
            <person name="Yanf M."/>
            <person name="Daum C."/>
            <person name="Ng V."/>
            <person name="Clum A."/>
            <person name="Ohm R."/>
            <person name="Martin F."/>
            <person name="Silar P."/>
            <person name="Natvig D."/>
            <person name="Lalanne C."/>
            <person name="Gautier V."/>
            <person name="Ament-Velasquez S.L."/>
            <person name="Kruys A."/>
            <person name="Hutchinson M.I."/>
            <person name="Powell A.J."/>
            <person name="Barry K."/>
            <person name="Miller A.N."/>
            <person name="Grigoriev I.V."/>
            <person name="Debuchy R."/>
            <person name="Gladieux P."/>
            <person name="Thoren M.H."/>
            <person name="Johannesson H."/>
        </authorList>
    </citation>
    <scope>NUCLEOTIDE SEQUENCE</scope>
    <source>
        <strain evidence="6">CBS 990.96</strain>
    </source>
</reference>
<dbReference type="Proteomes" id="UP001301958">
    <property type="component" value="Unassembled WGS sequence"/>
</dbReference>
<proteinExistence type="predicted"/>
<dbReference type="InterPro" id="IPR002523">
    <property type="entry name" value="MgTranspt_CorA/ZnTranspt_ZntB"/>
</dbReference>
<evidence type="ECO:0000256" key="4">
    <source>
        <dbReference type="ARBA" id="ARBA00023136"/>
    </source>
</evidence>
<evidence type="ECO:0000256" key="1">
    <source>
        <dbReference type="ARBA" id="ARBA00004141"/>
    </source>
</evidence>
<feature type="transmembrane region" description="Helical" evidence="5">
    <location>
        <begin position="342"/>
        <end position="360"/>
    </location>
</feature>
<keyword evidence="7" id="KW-1185">Reference proteome</keyword>
<evidence type="ECO:0000313" key="7">
    <source>
        <dbReference type="Proteomes" id="UP001301958"/>
    </source>
</evidence>
<feature type="transmembrane region" description="Helical" evidence="5">
    <location>
        <begin position="465"/>
        <end position="483"/>
    </location>
</feature>
<comment type="subcellular location">
    <subcellularLocation>
        <location evidence="1">Membrane</location>
        <topology evidence="1">Multi-pass membrane protein</topology>
    </subcellularLocation>
</comment>